<accession>A0A8H3DZ66</accession>
<dbReference type="AlphaFoldDB" id="A0A8H3DZ66"/>
<comment type="subcellular location">
    <subcellularLocation>
        <location evidence="1">Nucleus</location>
    </subcellularLocation>
</comment>
<feature type="region of interest" description="Disordered" evidence="3">
    <location>
        <begin position="126"/>
        <end position="145"/>
    </location>
</feature>
<name>A0A8H3DZ66_9AGAM</name>
<keyword evidence="2" id="KW-0539">Nucleus</keyword>
<organism evidence="5 6">
    <name type="scientific">Rhizoctonia solani</name>
    <dbReference type="NCBI Taxonomy" id="456999"/>
    <lineage>
        <taxon>Eukaryota</taxon>
        <taxon>Fungi</taxon>
        <taxon>Dikarya</taxon>
        <taxon>Basidiomycota</taxon>
        <taxon>Agaricomycotina</taxon>
        <taxon>Agaricomycetes</taxon>
        <taxon>Cantharellales</taxon>
        <taxon>Ceratobasidiaceae</taxon>
        <taxon>Rhizoctonia</taxon>
    </lineage>
</organism>
<sequence length="782" mass="86502">MAVVSSQPISSLVANGQHALPGPSRRGRGRPPGSTSERTTTDSSLSAPGGVASTRTKNGCWSCRVRRKKCDEGATGRDGSCGNCTRLEIDCLGWGAKRPDWMKNKSEVEAWKARVTQSLKDKGMIRGVPRTNAPAPPPFTTNPRVGRNVTPPESSNSLSPVSPINVIPGAGPIAPNFANGRTPTLATMLPTPPEMNGLVPSQSPLDLSEESDNEDYGFGDMTDPSEITPGLFSDSILVADPMMINEFQSTFDNVAVDELVSPQVRADTSATEFAPQYDLTGVAPSVIFGPIAPYVNSNEWNGYNGYQQTEYNNNNWNGYAYNTPSEAPPPYQEQQPFQAQVLRTPTVGLDQDRLRNMLILYYFKHVRQMQYVFAGDTTTNVMWQHAHMDPQGVVSLALCSLAALHDSRMRIANGIMPNDLRARGPADKYYQKALARLQDNKQRNGILTDADATAALHFVSFWLFTGGTGDWPTALQIAGDWYEQSNLMKEDNPMRALMEMNDNAKHASKTTMWMDIFSSISLCKSPRFLTLYRRLLQPNTWYPTGQRPALQLENIMGCADGIMLCLAEIADLAHWKSEQQANGCLSMPELVRRGLVIEKDLRREGQTLYRQQHESGMWGSVPPRVNLDLPSGPRLGQSHSPPSSPPLPNAVLDGDQLRRLVSDIFREAAILYLHTELSDLRPQVPEIKRAVKDTVEALKKLPCSEYDRSLVFPLALVGCATDEPEMREYVRGRIKQLSSAVGNCATAGELIEHVWTRRDESPRLVLGWREAMQEIGMTILLV</sequence>
<evidence type="ECO:0000256" key="2">
    <source>
        <dbReference type="ARBA" id="ARBA00023242"/>
    </source>
</evidence>
<dbReference type="InterPro" id="IPR001138">
    <property type="entry name" value="Zn2Cys6_DnaBD"/>
</dbReference>
<comment type="caution">
    <text evidence="5">The sequence shown here is derived from an EMBL/GenBank/DDBJ whole genome shotgun (WGS) entry which is preliminary data.</text>
</comment>
<proteinExistence type="predicted"/>
<dbReference type="PROSITE" id="PS50048">
    <property type="entry name" value="ZN2_CY6_FUNGAL_2"/>
    <property type="match status" value="1"/>
</dbReference>
<feature type="region of interest" description="Disordered" evidence="3">
    <location>
        <begin position="629"/>
        <end position="649"/>
    </location>
</feature>
<dbReference type="Gene3D" id="4.10.240.10">
    <property type="entry name" value="Zn(2)-C6 fungal-type DNA-binding domain"/>
    <property type="match status" value="1"/>
</dbReference>
<protein>
    <recommendedName>
        <fullName evidence="4">Zn(2)-C6 fungal-type domain-containing protein</fullName>
    </recommendedName>
</protein>
<dbReference type="SMART" id="SM00066">
    <property type="entry name" value="GAL4"/>
    <property type="match status" value="1"/>
</dbReference>
<feature type="compositionally biased region" description="Polar residues" evidence="3">
    <location>
        <begin position="1"/>
        <end position="14"/>
    </location>
</feature>
<feature type="compositionally biased region" description="Polar residues" evidence="3">
    <location>
        <begin position="35"/>
        <end position="46"/>
    </location>
</feature>
<feature type="domain" description="Zn(2)-C6 fungal-type" evidence="4">
    <location>
        <begin position="59"/>
        <end position="91"/>
    </location>
</feature>
<dbReference type="PANTHER" id="PTHR37534">
    <property type="entry name" value="TRANSCRIPTIONAL ACTIVATOR PROTEIN UGA3"/>
    <property type="match status" value="1"/>
</dbReference>
<dbReference type="Pfam" id="PF11951">
    <property type="entry name" value="Fungal_trans_2"/>
    <property type="match status" value="1"/>
</dbReference>
<dbReference type="PROSITE" id="PS00463">
    <property type="entry name" value="ZN2_CY6_FUNGAL_1"/>
    <property type="match status" value="1"/>
</dbReference>
<dbReference type="EMBL" id="CAJNJQ010001365">
    <property type="protein sequence ID" value="CAE7135468.1"/>
    <property type="molecule type" value="Genomic_DNA"/>
</dbReference>
<dbReference type="GO" id="GO:0000981">
    <property type="term" value="F:DNA-binding transcription factor activity, RNA polymerase II-specific"/>
    <property type="evidence" value="ECO:0007669"/>
    <property type="project" value="InterPro"/>
</dbReference>
<evidence type="ECO:0000313" key="5">
    <source>
        <dbReference type="EMBL" id="CAE7135468.1"/>
    </source>
</evidence>
<dbReference type="Proteomes" id="UP000663827">
    <property type="component" value="Unassembled WGS sequence"/>
</dbReference>
<dbReference type="CDD" id="cd00067">
    <property type="entry name" value="GAL4"/>
    <property type="match status" value="1"/>
</dbReference>
<evidence type="ECO:0000313" key="6">
    <source>
        <dbReference type="Proteomes" id="UP000663827"/>
    </source>
</evidence>
<dbReference type="SUPFAM" id="SSF57701">
    <property type="entry name" value="Zn2/Cys6 DNA-binding domain"/>
    <property type="match status" value="1"/>
</dbReference>
<dbReference type="GO" id="GO:0005634">
    <property type="term" value="C:nucleus"/>
    <property type="evidence" value="ECO:0007669"/>
    <property type="project" value="UniProtKB-SubCell"/>
</dbReference>
<dbReference type="InterPro" id="IPR021858">
    <property type="entry name" value="Fun_TF"/>
</dbReference>
<dbReference type="Pfam" id="PF00172">
    <property type="entry name" value="Zn_clus"/>
    <property type="match status" value="1"/>
</dbReference>
<evidence type="ECO:0000256" key="1">
    <source>
        <dbReference type="ARBA" id="ARBA00004123"/>
    </source>
</evidence>
<dbReference type="InterPro" id="IPR036864">
    <property type="entry name" value="Zn2-C6_fun-type_DNA-bd_sf"/>
</dbReference>
<evidence type="ECO:0000256" key="3">
    <source>
        <dbReference type="SAM" id="MobiDB-lite"/>
    </source>
</evidence>
<reference evidence="5" key="1">
    <citation type="submission" date="2021-01" db="EMBL/GenBank/DDBJ databases">
        <authorList>
            <person name="Kaushik A."/>
        </authorList>
    </citation>
    <scope>NUCLEOTIDE SEQUENCE</scope>
    <source>
        <strain evidence="5">AG5</strain>
    </source>
</reference>
<dbReference type="GO" id="GO:0008270">
    <property type="term" value="F:zinc ion binding"/>
    <property type="evidence" value="ECO:0007669"/>
    <property type="project" value="InterPro"/>
</dbReference>
<dbReference type="PANTHER" id="PTHR37534:SF20">
    <property type="entry name" value="PRO1A C6 ZINK-FINGER PROTEIN"/>
    <property type="match status" value="1"/>
</dbReference>
<evidence type="ECO:0000259" key="4">
    <source>
        <dbReference type="PROSITE" id="PS50048"/>
    </source>
</evidence>
<gene>
    <name evidence="5" type="ORF">RDB_LOCUS68247</name>
</gene>
<feature type="region of interest" description="Disordered" evidence="3">
    <location>
        <begin position="1"/>
        <end position="57"/>
    </location>
</feature>